<dbReference type="InterPro" id="IPR036942">
    <property type="entry name" value="Beta-barrel_TonB_sf"/>
</dbReference>
<dbReference type="PROSITE" id="PS01156">
    <property type="entry name" value="TONB_DEPENDENT_REC_2"/>
    <property type="match status" value="1"/>
</dbReference>
<comment type="caution">
    <text evidence="14">The sequence shown here is derived from an EMBL/GenBank/DDBJ whole genome shotgun (WGS) entry which is preliminary data.</text>
</comment>
<keyword evidence="2 9" id="KW-0813">Transport</keyword>
<dbReference type="RefSeq" id="WP_050058947.1">
    <property type="nucleotide sequence ID" value="NZ_JACHEK010000004.1"/>
</dbReference>
<keyword evidence="6 10" id="KW-0798">TonB box</keyword>
<dbReference type="Proteomes" id="UP000538666">
    <property type="component" value="Unassembled WGS sequence"/>
</dbReference>
<evidence type="ECO:0000259" key="13">
    <source>
        <dbReference type="Pfam" id="PF07715"/>
    </source>
</evidence>
<evidence type="ECO:0000256" key="5">
    <source>
        <dbReference type="ARBA" id="ARBA00022729"/>
    </source>
</evidence>
<evidence type="ECO:0000313" key="14">
    <source>
        <dbReference type="EMBL" id="MBB6144425.1"/>
    </source>
</evidence>
<evidence type="ECO:0000256" key="9">
    <source>
        <dbReference type="PROSITE-ProRule" id="PRU01360"/>
    </source>
</evidence>
<gene>
    <name evidence="14" type="ORF">HNQ77_002377</name>
</gene>
<dbReference type="InterPro" id="IPR037066">
    <property type="entry name" value="Plug_dom_sf"/>
</dbReference>
<dbReference type="Pfam" id="PF07715">
    <property type="entry name" value="Plug"/>
    <property type="match status" value="1"/>
</dbReference>
<comment type="subcellular location">
    <subcellularLocation>
        <location evidence="1 9">Cell outer membrane</location>
        <topology evidence="1 9">Multi-pass membrane protein</topology>
    </subcellularLocation>
</comment>
<dbReference type="InterPro" id="IPR012910">
    <property type="entry name" value="Plug_dom"/>
</dbReference>
<dbReference type="InterPro" id="IPR000531">
    <property type="entry name" value="Beta-barrel_TonB"/>
</dbReference>
<keyword evidence="3 9" id="KW-1134">Transmembrane beta strand</keyword>
<dbReference type="Gene3D" id="2.40.170.20">
    <property type="entry name" value="TonB-dependent receptor, beta-barrel domain"/>
    <property type="match status" value="1"/>
</dbReference>
<dbReference type="GO" id="GO:0030246">
    <property type="term" value="F:carbohydrate binding"/>
    <property type="evidence" value="ECO:0007669"/>
    <property type="project" value="InterPro"/>
</dbReference>
<proteinExistence type="inferred from homology"/>
<reference evidence="14 15" key="1">
    <citation type="submission" date="2020-08" db="EMBL/GenBank/DDBJ databases">
        <title>Genomic Encyclopedia of Type Strains, Phase IV (KMG-IV): sequencing the most valuable type-strain genomes for metagenomic binning, comparative biology and taxonomic classification.</title>
        <authorList>
            <person name="Goeker M."/>
        </authorList>
    </citation>
    <scope>NUCLEOTIDE SEQUENCE [LARGE SCALE GENOMIC DNA]</scope>
    <source>
        <strain evidence="14 15">DSM 103733</strain>
    </source>
</reference>
<dbReference type="PROSITE" id="PS52016">
    <property type="entry name" value="TONB_DEPENDENT_REC_3"/>
    <property type="match status" value="1"/>
</dbReference>
<evidence type="ECO:0000256" key="10">
    <source>
        <dbReference type="RuleBase" id="RU003357"/>
    </source>
</evidence>
<protein>
    <submittedName>
        <fullName evidence="14">Iron complex outermembrane receptor protein</fullName>
    </submittedName>
</protein>
<keyword evidence="14" id="KW-0675">Receptor</keyword>
<name>A0A841JV62_9BACT</name>
<keyword evidence="15" id="KW-1185">Reference proteome</keyword>
<dbReference type="OrthoDB" id="9775095at2"/>
<evidence type="ECO:0000256" key="11">
    <source>
        <dbReference type="SAM" id="SignalP"/>
    </source>
</evidence>
<dbReference type="PANTHER" id="PTHR32552:SF82">
    <property type="entry name" value="FCUA PROTEIN"/>
    <property type="match status" value="1"/>
</dbReference>
<sequence length="830" mass="89466">MFISSVVRLRISAFASFSGLICSFLLLGSLQAIAQSVQLSGTVRDPDQSLVADAIVTLTNVQTASTLRTTSDQSGHYTFESVTPGAYRLQAEKTGFANVVIPSLNIANGQSLLQDLSFTVARANTSVTVNAGISGTPAQGYYVANVDQGVMGTAPIVDQPFTITVLSADLIANTQVKSFRDAMKFLPLVSFTEQQGPEILRPATRGVQGSIAQNTRMDGMAIAITGANAMEQYQELQVENGLGASMYGPANPSGMFDFVLKRPTEERTANLYLEQDSSTVGTIYGDAGGRLGPHKIFGYRTNLLFGDGAQWVEGSNLRRRLAEFAFDLRPTNRTTIDTHYSVYDIVQRGYPGWFTYGPNKSIAGTTQDPSPSIILPTAPDPTRVGYGQSYAGVNLTTQSTSVRLLHDFSSNWHAMAGGLAQRLDRFIDTPVNMLTSNSGNYSSSLATGFAPRFGIESDLGYITGTLERWGIKQDIVIGSEGYRFNQYSYTSPPAGNVFLGTANISNPVIFAPPAVGLPKNVNIYQSSIVHQQGFNLGDLISFPKRFAVRLAASQDWIGVDNNSLVNGSPSRTGGSNKNGISPSVSVMYKPESSMTAYATYASSLQQGDIAPGGTVNANQSLAPYRSKEWELGFKTDGRPLNITTALFRLERPFANTVAFGNTGKTIFEIVGQQVNYGAEISGQGTLFHRLLIDGGFTALNARLNDTGVAATDGKRFVGIPPYHSNLYSEYRIPGIANLTVTGDWQFTGRRIQDDENLHFTNGFNTFDVGFRYSHILFTKLATLRFGSQNIGNSHYYSTISAGDITGTNASSNTAHLGAPRTIATSLQIAF</sequence>
<dbReference type="Gene3D" id="2.170.130.10">
    <property type="entry name" value="TonB-dependent receptor, plug domain"/>
    <property type="match status" value="1"/>
</dbReference>
<dbReference type="InterPro" id="IPR013784">
    <property type="entry name" value="Carb-bd-like_fold"/>
</dbReference>
<accession>A0A841JV62</accession>
<dbReference type="Pfam" id="PF00593">
    <property type="entry name" value="TonB_dep_Rec_b-barrel"/>
    <property type="match status" value="1"/>
</dbReference>
<keyword evidence="8 9" id="KW-0998">Cell outer membrane</keyword>
<dbReference type="GO" id="GO:0015344">
    <property type="term" value="F:siderophore uptake transmembrane transporter activity"/>
    <property type="evidence" value="ECO:0007669"/>
    <property type="project" value="TreeGrafter"/>
</dbReference>
<dbReference type="AlphaFoldDB" id="A0A841JV62"/>
<evidence type="ECO:0000256" key="3">
    <source>
        <dbReference type="ARBA" id="ARBA00022452"/>
    </source>
</evidence>
<keyword evidence="5 11" id="KW-0732">Signal</keyword>
<dbReference type="Pfam" id="PF13620">
    <property type="entry name" value="CarboxypepD_reg"/>
    <property type="match status" value="1"/>
</dbReference>
<feature type="signal peptide" evidence="11">
    <location>
        <begin position="1"/>
        <end position="34"/>
    </location>
</feature>
<evidence type="ECO:0000256" key="1">
    <source>
        <dbReference type="ARBA" id="ARBA00004571"/>
    </source>
</evidence>
<keyword evidence="4 9" id="KW-0812">Transmembrane</keyword>
<dbReference type="SUPFAM" id="SSF56935">
    <property type="entry name" value="Porins"/>
    <property type="match status" value="1"/>
</dbReference>
<feature type="chain" id="PRO_5032346166" evidence="11">
    <location>
        <begin position="35"/>
        <end position="830"/>
    </location>
</feature>
<organism evidence="14 15">
    <name type="scientific">Silvibacterium bohemicum</name>
    <dbReference type="NCBI Taxonomy" id="1577686"/>
    <lineage>
        <taxon>Bacteria</taxon>
        <taxon>Pseudomonadati</taxon>
        <taxon>Acidobacteriota</taxon>
        <taxon>Terriglobia</taxon>
        <taxon>Terriglobales</taxon>
        <taxon>Acidobacteriaceae</taxon>
        <taxon>Silvibacterium</taxon>
    </lineage>
</organism>
<dbReference type="SUPFAM" id="SSF49452">
    <property type="entry name" value="Starch-binding domain-like"/>
    <property type="match status" value="1"/>
</dbReference>
<dbReference type="PANTHER" id="PTHR32552">
    <property type="entry name" value="FERRICHROME IRON RECEPTOR-RELATED"/>
    <property type="match status" value="1"/>
</dbReference>
<evidence type="ECO:0000256" key="2">
    <source>
        <dbReference type="ARBA" id="ARBA00022448"/>
    </source>
</evidence>
<dbReference type="GO" id="GO:0009279">
    <property type="term" value="C:cell outer membrane"/>
    <property type="evidence" value="ECO:0007669"/>
    <property type="project" value="UniProtKB-SubCell"/>
</dbReference>
<dbReference type="Gene3D" id="2.60.40.1120">
    <property type="entry name" value="Carboxypeptidase-like, regulatory domain"/>
    <property type="match status" value="1"/>
</dbReference>
<dbReference type="EMBL" id="JACHEK010000004">
    <property type="protein sequence ID" value="MBB6144425.1"/>
    <property type="molecule type" value="Genomic_DNA"/>
</dbReference>
<feature type="domain" description="TonB-dependent receptor-like beta-barrel" evidence="12">
    <location>
        <begin position="348"/>
        <end position="790"/>
    </location>
</feature>
<feature type="domain" description="TonB-dependent receptor plug" evidence="13">
    <location>
        <begin position="157"/>
        <end position="254"/>
    </location>
</feature>
<evidence type="ECO:0000313" key="15">
    <source>
        <dbReference type="Proteomes" id="UP000538666"/>
    </source>
</evidence>
<evidence type="ECO:0000256" key="4">
    <source>
        <dbReference type="ARBA" id="ARBA00022692"/>
    </source>
</evidence>
<evidence type="ECO:0000256" key="6">
    <source>
        <dbReference type="ARBA" id="ARBA00023077"/>
    </source>
</evidence>
<evidence type="ECO:0000256" key="7">
    <source>
        <dbReference type="ARBA" id="ARBA00023136"/>
    </source>
</evidence>
<dbReference type="InterPro" id="IPR039426">
    <property type="entry name" value="TonB-dep_rcpt-like"/>
</dbReference>
<evidence type="ECO:0000259" key="12">
    <source>
        <dbReference type="Pfam" id="PF00593"/>
    </source>
</evidence>
<keyword evidence="7 9" id="KW-0472">Membrane</keyword>
<comment type="similarity">
    <text evidence="9 10">Belongs to the TonB-dependent receptor family.</text>
</comment>
<dbReference type="InterPro" id="IPR010917">
    <property type="entry name" value="TonB_rcpt_CS"/>
</dbReference>
<evidence type="ECO:0000256" key="8">
    <source>
        <dbReference type="ARBA" id="ARBA00023237"/>
    </source>
</evidence>